<gene>
    <name evidence="2" type="ORF">SAMN05661099_3233</name>
</gene>
<feature type="domain" description="Transposase InsH N-terminal" evidence="1">
    <location>
        <begin position="16"/>
        <end position="80"/>
    </location>
</feature>
<organism evidence="2 3">
    <name type="scientific">Daejeonella lutea</name>
    <dbReference type="NCBI Taxonomy" id="572036"/>
    <lineage>
        <taxon>Bacteria</taxon>
        <taxon>Pseudomonadati</taxon>
        <taxon>Bacteroidota</taxon>
        <taxon>Sphingobacteriia</taxon>
        <taxon>Sphingobacteriales</taxon>
        <taxon>Sphingobacteriaceae</taxon>
        <taxon>Daejeonella</taxon>
    </lineage>
</organism>
<reference evidence="3" key="1">
    <citation type="submission" date="2017-02" db="EMBL/GenBank/DDBJ databases">
        <authorList>
            <person name="Varghese N."/>
            <person name="Submissions S."/>
        </authorList>
    </citation>
    <scope>NUCLEOTIDE SEQUENCE [LARGE SCALE GENOMIC DNA]</scope>
    <source>
        <strain evidence="3">DSM 22385</strain>
    </source>
</reference>
<dbReference type="Proteomes" id="UP000189981">
    <property type="component" value="Unassembled WGS sequence"/>
</dbReference>
<evidence type="ECO:0000313" key="3">
    <source>
        <dbReference type="Proteomes" id="UP000189981"/>
    </source>
</evidence>
<evidence type="ECO:0000259" key="1">
    <source>
        <dbReference type="Pfam" id="PF05598"/>
    </source>
</evidence>
<feature type="non-terminal residue" evidence="2">
    <location>
        <position position="86"/>
    </location>
</feature>
<protein>
    <recommendedName>
        <fullName evidence="1">Transposase InsH N-terminal domain-containing protein</fullName>
    </recommendedName>
</protein>
<dbReference type="InterPro" id="IPR008490">
    <property type="entry name" value="Transposase_InsH_N"/>
</dbReference>
<dbReference type="Pfam" id="PF05598">
    <property type="entry name" value="DUF772"/>
    <property type="match status" value="1"/>
</dbReference>
<dbReference type="AlphaFoldDB" id="A0A1T5EUI1"/>
<accession>A0A1T5EUI1</accession>
<proteinExistence type="predicted"/>
<evidence type="ECO:0000313" key="2">
    <source>
        <dbReference type="EMBL" id="SKB87632.1"/>
    </source>
</evidence>
<dbReference type="EMBL" id="FUYR01000004">
    <property type="protein sequence ID" value="SKB87632.1"/>
    <property type="molecule type" value="Genomic_DNA"/>
</dbReference>
<dbReference type="RefSeq" id="WP_139377511.1">
    <property type="nucleotide sequence ID" value="NZ_FUYR01000004.1"/>
</dbReference>
<keyword evidence="3" id="KW-1185">Reference proteome</keyword>
<name>A0A1T5EUI1_9SPHI</name>
<dbReference type="OrthoDB" id="1454687at2"/>
<sequence length="86" mass="10195">MQGKKKYQEKLFLNFQLSSAVPEDNFYRRLNQIIDFSFLYKATNKYYGSEGQRSIDPVVFMKLMLVGYLENCNSDRRIIAISKLRL</sequence>